<dbReference type="InterPro" id="IPR019742">
    <property type="entry name" value="MacrogloblnA2_CS"/>
</dbReference>
<feature type="domain" description="Alpha-macroglobulin-like TED" evidence="4">
    <location>
        <begin position="47"/>
        <end position="150"/>
    </location>
</feature>
<dbReference type="SMART" id="SM01419">
    <property type="entry name" value="Thiol-ester_cl"/>
    <property type="match status" value="1"/>
</dbReference>
<dbReference type="InterPro" id="IPR050473">
    <property type="entry name" value="A2M/Complement_sys"/>
</dbReference>
<evidence type="ECO:0000313" key="5">
    <source>
        <dbReference type="EMBL" id="CAE8645547.1"/>
    </source>
</evidence>
<dbReference type="Proteomes" id="UP000626109">
    <property type="component" value="Unassembled WGS sequence"/>
</dbReference>
<name>A0A813I5A9_POLGL</name>
<dbReference type="InterPro" id="IPR011626">
    <property type="entry name" value="Alpha-macroglobulin_TED"/>
</dbReference>
<dbReference type="InterPro" id="IPR047565">
    <property type="entry name" value="Alpha-macroglob_thiol-ester_cl"/>
</dbReference>
<evidence type="ECO:0000259" key="4">
    <source>
        <dbReference type="Pfam" id="PF07678"/>
    </source>
</evidence>
<protein>
    <recommendedName>
        <fullName evidence="4">Alpha-macroglobulin-like TED domain-containing protein</fullName>
    </recommendedName>
</protein>
<evidence type="ECO:0000313" key="6">
    <source>
        <dbReference type="Proteomes" id="UP000626109"/>
    </source>
</evidence>
<dbReference type="InterPro" id="IPR008930">
    <property type="entry name" value="Terpenoid_cyclase/PrenylTrfase"/>
</dbReference>
<keyword evidence="1" id="KW-0732">Signal</keyword>
<comment type="caution">
    <text evidence="5">The sequence shown here is derived from an EMBL/GenBank/DDBJ whole genome shotgun (WGS) entry which is preliminary data.</text>
</comment>
<dbReference type="Pfam" id="PF07678">
    <property type="entry name" value="TED_complement"/>
    <property type="match status" value="1"/>
</dbReference>
<reference evidence="5" key="1">
    <citation type="submission" date="2021-02" db="EMBL/GenBank/DDBJ databases">
        <authorList>
            <person name="Dougan E. K."/>
            <person name="Rhodes N."/>
            <person name="Thang M."/>
            <person name="Chan C."/>
        </authorList>
    </citation>
    <scope>NUCLEOTIDE SEQUENCE</scope>
</reference>
<organism evidence="5 6">
    <name type="scientific">Polarella glacialis</name>
    <name type="common">Dinoflagellate</name>
    <dbReference type="NCBI Taxonomy" id="89957"/>
    <lineage>
        <taxon>Eukaryota</taxon>
        <taxon>Sar</taxon>
        <taxon>Alveolata</taxon>
        <taxon>Dinophyceae</taxon>
        <taxon>Suessiales</taxon>
        <taxon>Suessiaceae</taxon>
        <taxon>Polarella</taxon>
    </lineage>
</organism>
<dbReference type="PANTHER" id="PTHR11412:SF136">
    <property type="entry name" value="CD109 ANTIGEN"/>
    <property type="match status" value="1"/>
</dbReference>
<proteinExistence type="predicted"/>
<dbReference type="Gene3D" id="1.50.10.20">
    <property type="match status" value="1"/>
</dbReference>
<dbReference type="PANTHER" id="PTHR11412">
    <property type="entry name" value="MACROGLOBULIN / COMPLEMENT"/>
    <property type="match status" value="1"/>
</dbReference>
<evidence type="ECO:0000256" key="1">
    <source>
        <dbReference type="ARBA" id="ARBA00022729"/>
    </source>
</evidence>
<dbReference type="SUPFAM" id="SSF48239">
    <property type="entry name" value="Terpenoid cyclases/Protein prenyltransferases"/>
    <property type="match status" value="1"/>
</dbReference>
<feature type="non-terminal residue" evidence="5">
    <location>
        <position position="1"/>
    </location>
</feature>
<dbReference type="EMBL" id="CAJNNW010003611">
    <property type="protein sequence ID" value="CAE8645547.1"/>
    <property type="molecule type" value="Genomic_DNA"/>
</dbReference>
<accession>A0A813I5A9</accession>
<evidence type="ECO:0000256" key="3">
    <source>
        <dbReference type="ARBA" id="ARBA00023157"/>
    </source>
</evidence>
<gene>
    <name evidence="5" type="ORF">PGLA2088_LOCUS3995</name>
</gene>
<dbReference type="AlphaFoldDB" id="A0A813I5A9"/>
<dbReference type="GO" id="GO:0005615">
    <property type="term" value="C:extracellular space"/>
    <property type="evidence" value="ECO:0007669"/>
    <property type="project" value="InterPro"/>
</dbReference>
<sequence>DAVERPLLVSRTENTVLDLSESRAATASVTLTLPESAVNGSARLTVAAVGDLLGPTISGLDRLLRIPTGCGEQNMIGLAPNVYVAKYLLAMGQLRPEIRQRVVSNIIVGYGRQLTYRHGDGSFSAFGSSDSSGSTWLTAFVLRVFAEVHKARAWCLWTAPCWPQQLPGWFNCRTLRVPSSLLAM</sequence>
<dbReference type="PROSITE" id="PS00477">
    <property type="entry name" value="ALPHA_2_MACROGLOBULIN"/>
    <property type="match status" value="1"/>
</dbReference>
<evidence type="ECO:0000256" key="2">
    <source>
        <dbReference type="ARBA" id="ARBA00022966"/>
    </source>
</evidence>
<keyword evidence="2" id="KW-0882">Thioester bond</keyword>
<keyword evidence="3" id="KW-1015">Disulfide bond</keyword>